<dbReference type="AlphaFoldDB" id="A0A521BM33"/>
<sequence>MVLENVTRYDRDRASTLGSRAVVLGGSVAGLCAARVLADAFDEVVVLERDPIPETPRPRDGAPQTRHPHAMLEAGRATIADLFPGFGERLLEAGGLLIDASREMRYYDGGDFLADPPGRFPMYCASRALFEHAIREGIDRLPSVTQRGDCVFTSYETDDDGGVTGIEFRDERGEPTTLPADLAVDATGRTSRTPSWLEEHGYEPPPTESVEVDVTYSTIRVERPESARHALVVPPDPPRTRGAAAIPIEDGRWEVILQGLHGDDAPTDREGLVAFAESFPVAEVAEVVRDREWSEERIHHYPFPSSVRRRYDRLDRFPDGLVVTGDAVASFNPIYGQGMSVAALDALVLHHALASGGLDGLAPRFFDRMAAIVEAVWRVAVGADFAFEATDGAKPTGTDSFNRYVDRLVSTAHDDGRVTDAYYRVFRLEREPTSLLRPGVLWRVLVP</sequence>
<dbReference type="SUPFAM" id="SSF51905">
    <property type="entry name" value="FAD/NAD(P)-binding domain"/>
    <property type="match status" value="1"/>
</dbReference>
<dbReference type="EMBL" id="FXTD01000002">
    <property type="protein sequence ID" value="SMO48159.1"/>
    <property type="molecule type" value="Genomic_DNA"/>
</dbReference>
<dbReference type="GO" id="GO:0071949">
    <property type="term" value="F:FAD binding"/>
    <property type="evidence" value="ECO:0007669"/>
    <property type="project" value="InterPro"/>
</dbReference>
<evidence type="ECO:0000313" key="2">
    <source>
        <dbReference type="EMBL" id="SMO48159.1"/>
    </source>
</evidence>
<dbReference type="PANTHER" id="PTHR43422:SF3">
    <property type="entry name" value="THIAMINE THIAZOLE SYNTHASE"/>
    <property type="match status" value="1"/>
</dbReference>
<dbReference type="InterPro" id="IPR002938">
    <property type="entry name" value="FAD-bd"/>
</dbReference>
<gene>
    <name evidence="2" type="ORF">SAMN06264867_102334</name>
</gene>
<evidence type="ECO:0000313" key="3">
    <source>
        <dbReference type="Proteomes" id="UP000319712"/>
    </source>
</evidence>
<name>A0A521BM33_9EURY</name>
<dbReference type="InterPro" id="IPR036188">
    <property type="entry name" value="FAD/NAD-bd_sf"/>
</dbReference>
<keyword evidence="3" id="KW-1185">Reference proteome</keyword>
<proteinExistence type="predicted"/>
<protein>
    <submittedName>
        <fullName evidence="2">2-polyprenyl-6-methoxyphenol hydroxylase</fullName>
    </submittedName>
</protein>
<reference evidence="2 3" key="1">
    <citation type="submission" date="2017-05" db="EMBL/GenBank/DDBJ databases">
        <authorList>
            <person name="Varghese N."/>
            <person name="Submissions S."/>
        </authorList>
    </citation>
    <scope>NUCLEOTIDE SEQUENCE [LARGE SCALE GENOMIC DNA]</scope>
    <source>
        <strain evidence="2 3">DSM 19504</strain>
    </source>
</reference>
<dbReference type="Pfam" id="PF01494">
    <property type="entry name" value="FAD_binding_3"/>
    <property type="match status" value="1"/>
</dbReference>
<feature type="domain" description="FAD-binding" evidence="1">
    <location>
        <begin position="22"/>
        <end position="355"/>
    </location>
</feature>
<dbReference type="Gene3D" id="3.50.50.60">
    <property type="entry name" value="FAD/NAD(P)-binding domain"/>
    <property type="match status" value="1"/>
</dbReference>
<accession>A0A521BM33</accession>
<dbReference type="OrthoDB" id="202449at2157"/>
<organism evidence="2 3">
    <name type="scientific">Halorubrum cibi</name>
    <dbReference type="NCBI Taxonomy" id="413815"/>
    <lineage>
        <taxon>Archaea</taxon>
        <taxon>Methanobacteriati</taxon>
        <taxon>Methanobacteriota</taxon>
        <taxon>Stenosarchaea group</taxon>
        <taxon>Halobacteria</taxon>
        <taxon>Halobacteriales</taxon>
        <taxon>Haloferacaceae</taxon>
        <taxon>Halorubrum</taxon>
    </lineage>
</organism>
<dbReference type="RefSeq" id="WP_142985743.1">
    <property type="nucleotide sequence ID" value="NZ_FXTD01000002.1"/>
</dbReference>
<dbReference type="PANTHER" id="PTHR43422">
    <property type="entry name" value="THIAMINE THIAZOLE SYNTHASE"/>
    <property type="match status" value="1"/>
</dbReference>
<dbReference type="Proteomes" id="UP000319712">
    <property type="component" value="Unassembled WGS sequence"/>
</dbReference>
<evidence type="ECO:0000259" key="1">
    <source>
        <dbReference type="Pfam" id="PF01494"/>
    </source>
</evidence>